<protein>
    <submittedName>
        <fullName evidence="2">Uncharacterized protein</fullName>
    </submittedName>
</protein>
<dbReference type="EMBL" id="SJPW01000002">
    <property type="protein sequence ID" value="TWU59476.1"/>
    <property type="molecule type" value="Genomic_DNA"/>
</dbReference>
<dbReference type="Proteomes" id="UP000318288">
    <property type="component" value="Unassembled WGS sequence"/>
</dbReference>
<comment type="caution">
    <text evidence="2">The sequence shown here is derived from an EMBL/GenBank/DDBJ whole genome shotgun (WGS) entry which is preliminary data.</text>
</comment>
<gene>
    <name evidence="2" type="ORF">Poly51_22640</name>
</gene>
<reference evidence="2 3" key="1">
    <citation type="submission" date="2019-02" db="EMBL/GenBank/DDBJ databases">
        <title>Deep-cultivation of Planctomycetes and their phenomic and genomic characterization uncovers novel biology.</title>
        <authorList>
            <person name="Wiegand S."/>
            <person name="Jogler M."/>
            <person name="Boedeker C."/>
            <person name="Pinto D."/>
            <person name="Vollmers J."/>
            <person name="Rivas-Marin E."/>
            <person name="Kohn T."/>
            <person name="Peeters S.H."/>
            <person name="Heuer A."/>
            <person name="Rast P."/>
            <person name="Oberbeckmann S."/>
            <person name="Bunk B."/>
            <person name="Jeske O."/>
            <person name="Meyerdierks A."/>
            <person name="Storesund J.E."/>
            <person name="Kallscheuer N."/>
            <person name="Luecker S."/>
            <person name="Lage O.M."/>
            <person name="Pohl T."/>
            <person name="Merkel B.J."/>
            <person name="Hornburger P."/>
            <person name="Mueller R.-W."/>
            <person name="Bruemmer F."/>
            <person name="Labrenz M."/>
            <person name="Spormann A.M."/>
            <person name="Op Den Camp H."/>
            <person name="Overmann J."/>
            <person name="Amann R."/>
            <person name="Jetten M.S.M."/>
            <person name="Mascher T."/>
            <person name="Medema M.H."/>
            <person name="Devos D.P."/>
            <person name="Kaster A.-K."/>
            <person name="Ovreas L."/>
            <person name="Rohde M."/>
            <person name="Galperin M.Y."/>
            <person name="Jogler C."/>
        </authorList>
    </citation>
    <scope>NUCLEOTIDE SEQUENCE [LARGE SCALE GENOMIC DNA]</scope>
    <source>
        <strain evidence="2 3">Poly51</strain>
    </source>
</reference>
<name>A0A5C6FHH1_9BACT</name>
<evidence type="ECO:0000256" key="1">
    <source>
        <dbReference type="SAM" id="MobiDB-lite"/>
    </source>
</evidence>
<evidence type="ECO:0000313" key="2">
    <source>
        <dbReference type="EMBL" id="TWU59476.1"/>
    </source>
</evidence>
<dbReference type="AlphaFoldDB" id="A0A5C6FHH1"/>
<evidence type="ECO:0000313" key="3">
    <source>
        <dbReference type="Proteomes" id="UP000318288"/>
    </source>
</evidence>
<feature type="compositionally biased region" description="Basic and acidic residues" evidence="1">
    <location>
        <begin position="18"/>
        <end position="31"/>
    </location>
</feature>
<sequence length="234" mass="25672">MAAKEQQRQKKLAKKRSKDLAKKRDAAREKNRMQSFAGRFDAALTGPIDRCMVSEALFNSPTKFGSLLVSRRMPDGRLCVVRMLIDGLCLGVKSVHPMFCYPAQLTELVENGPEDIISITPQAAKKLVEQAIDFAAKFGIEPAPGYRKVAAVFDGIDASECKSDFEFGRDGQPVFIAGPHDTDQRIGEITDKLSASVGEGNYTVEYDEAYGLDDELAGTSWTDDPELDADIDAD</sequence>
<feature type="region of interest" description="Disordered" evidence="1">
    <location>
        <begin position="1"/>
        <end position="31"/>
    </location>
</feature>
<organism evidence="2 3">
    <name type="scientific">Rubripirellula tenax</name>
    <dbReference type="NCBI Taxonomy" id="2528015"/>
    <lineage>
        <taxon>Bacteria</taxon>
        <taxon>Pseudomonadati</taxon>
        <taxon>Planctomycetota</taxon>
        <taxon>Planctomycetia</taxon>
        <taxon>Pirellulales</taxon>
        <taxon>Pirellulaceae</taxon>
        <taxon>Rubripirellula</taxon>
    </lineage>
</organism>
<keyword evidence="3" id="KW-1185">Reference proteome</keyword>
<accession>A0A5C6FHH1</accession>
<proteinExistence type="predicted"/>